<dbReference type="GO" id="GO:0016212">
    <property type="term" value="F:kynurenine-oxoglutarate transaminase activity"/>
    <property type="evidence" value="ECO:0007669"/>
    <property type="project" value="TreeGrafter"/>
</dbReference>
<gene>
    <name evidence="6" type="ORF">LTR77_000082</name>
</gene>
<comment type="caution">
    <text evidence="6">The sequence shown here is derived from an EMBL/GenBank/DDBJ whole genome shotgun (WGS) entry which is preliminary data.</text>
</comment>
<proteinExistence type="predicted"/>
<evidence type="ECO:0000256" key="3">
    <source>
        <dbReference type="ARBA" id="ARBA00022679"/>
    </source>
</evidence>
<dbReference type="InterPro" id="IPR015424">
    <property type="entry name" value="PyrdxlP-dep_Trfase"/>
</dbReference>
<dbReference type="InterPro" id="IPR051326">
    <property type="entry name" value="Kynurenine-oxoglutarate_AT"/>
</dbReference>
<evidence type="ECO:0000313" key="6">
    <source>
        <dbReference type="EMBL" id="KAK5174946.1"/>
    </source>
</evidence>
<dbReference type="AlphaFoldDB" id="A0AAV9PMB4"/>
<dbReference type="CDD" id="cd00609">
    <property type="entry name" value="AAT_like"/>
    <property type="match status" value="1"/>
</dbReference>
<dbReference type="RefSeq" id="XP_064663584.1">
    <property type="nucleotide sequence ID" value="XM_064797350.1"/>
</dbReference>
<dbReference type="GO" id="GO:0005739">
    <property type="term" value="C:mitochondrion"/>
    <property type="evidence" value="ECO:0007669"/>
    <property type="project" value="TreeGrafter"/>
</dbReference>
<dbReference type="InterPro" id="IPR015421">
    <property type="entry name" value="PyrdxlP-dep_Trfase_major"/>
</dbReference>
<evidence type="ECO:0000313" key="7">
    <source>
        <dbReference type="Proteomes" id="UP001337655"/>
    </source>
</evidence>
<keyword evidence="4" id="KW-0663">Pyridoxal phosphate</keyword>
<protein>
    <recommendedName>
        <fullName evidence="5">Aminotransferase class I/classII large domain-containing protein</fullName>
    </recommendedName>
</protein>
<feature type="domain" description="Aminotransferase class I/classII large" evidence="5">
    <location>
        <begin position="55"/>
        <end position="385"/>
    </location>
</feature>
<dbReference type="SUPFAM" id="SSF53383">
    <property type="entry name" value="PLP-dependent transferases"/>
    <property type="match status" value="1"/>
</dbReference>
<organism evidence="6 7">
    <name type="scientific">Saxophila tyrrhenica</name>
    <dbReference type="NCBI Taxonomy" id="1690608"/>
    <lineage>
        <taxon>Eukaryota</taxon>
        <taxon>Fungi</taxon>
        <taxon>Dikarya</taxon>
        <taxon>Ascomycota</taxon>
        <taxon>Pezizomycotina</taxon>
        <taxon>Dothideomycetes</taxon>
        <taxon>Dothideomycetidae</taxon>
        <taxon>Mycosphaerellales</taxon>
        <taxon>Extremaceae</taxon>
        <taxon>Saxophila</taxon>
    </lineage>
</organism>
<dbReference type="Proteomes" id="UP001337655">
    <property type="component" value="Unassembled WGS sequence"/>
</dbReference>
<dbReference type="InterPro" id="IPR004839">
    <property type="entry name" value="Aminotransferase_I/II_large"/>
</dbReference>
<reference evidence="6 7" key="1">
    <citation type="submission" date="2023-08" db="EMBL/GenBank/DDBJ databases">
        <title>Black Yeasts Isolated from many extreme environments.</title>
        <authorList>
            <person name="Coleine C."/>
            <person name="Stajich J.E."/>
            <person name="Selbmann L."/>
        </authorList>
    </citation>
    <scope>NUCLEOTIDE SEQUENCE [LARGE SCALE GENOMIC DNA]</scope>
    <source>
        <strain evidence="6 7">CCFEE 5935</strain>
    </source>
</reference>
<evidence type="ECO:0000256" key="4">
    <source>
        <dbReference type="ARBA" id="ARBA00022898"/>
    </source>
</evidence>
<keyword evidence="2" id="KW-0032">Aminotransferase</keyword>
<name>A0AAV9PMB4_9PEZI</name>
<keyword evidence="7" id="KW-1185">Reference proteome</keyword>
<sequence>MAGRRTTRVQSLAGIGVDRMGALAAEKEASSVTASSNIGERHFKPLRMENLDTDVPPSPVALEATTKAISSKEDNSYLPFIGQLGLRNAAAAHVSRMTGDVAQYSGEENCVITAGGLSGVLNTLFAIVEPGEGVLLTDPTYVGLINRVKLAGAIPILFPLEFRAGDFWRFPRKKLQQFIESSQDKYGIRTTALLLSSPALPSGVYLDEEDWRAVADVCISHDILLLYDAAFERLLFDNRPVVHPASIPGMDQRTITVGSASKELRLIGWRVGWVVGPKWVMSDIQLVGMANVVVPVGIAQKAAQAALEDSEKDCLEFSRELQARRDLLMEELKGLPVGIPAGGWSFVLRVEDGRGASSALMEEGIYVTPMNGWGEVHGEKFVRFIFSNEPCHRLKGIGMKVRAALKYLQVEPKAV</sequence>
<accession>A0AAV9PMB4</accession>
<dbReference type="GO" id="GO:0030170">
    <property type="term" value="F:pyridoxal phosphate binding"/>
    <property type="evidence" value="ECO:0007669"/>
    <property type="project" value="InterPro"/>
</dbReference>
<dbReference type="Gene3D" id="3.40.640.10">
    <property type="entry name" value="Type I PLP-dependent aspartate aminotransferase-like (Major domain)"/>
    <property type="match status" value="1"/>
</dbReference>
<evidence type="ECO:0000256" key="2">
    <source>
        <dbReference type="ARBA" id="ARBA00022576"/>
    </source>
</evidence>
<evidence type="ECO:0000259" key="5">
    <source>
        <dbReference type="Pfam" id="PF00155"/>
    </source>
</evidence>
<evidence type="ECO:0000256" key="1">
    <source>
        <dbReference type="ARBA" id="ARBA00001933"/>
    </source>
</evidence>
<dbReference type="PANTHER" id="PTHR43807">
    <property type="entry name" value="FI04487P"/>
    <property type="match status" value="1"/>
</dbReference>
<dbReference type="Pfam" id="PF00155">
    <property type="entry name" value="Aminotran_1_2"/>
    <property type="match status" value="1"/>
</dbReference>
<dbReference type="PANTHER" id="PTHR43807:SF20">
    <property type="entry name" value="FI04487P"/>
    <property type="match status" value="1"/>
</dbReference>
<keyword evidence="3" id="KW-0808">Transferase</keyword>
<comment type="cofactor">
    <cofactor evidence="1">
        <name>pyridoxal 5'-phosphate</name>
        <dbReference type="ChEBI" id="CHEBI:597326"/>
    </cofactor>
</comment>
<dbReference type="GeneID" id="89921434"/>
<dbReference type="EMBL" id="JAVRRT010000001">
    <property type="protein sequence ID" value="KAK5174946.1"/>
    <property type="molecule type" value="Genomic_DNA"/>
</dbReference>